<dbReference type="EMBL" id="PIEU01000003">
    <property type="protein sequence ID" value="PZL77519.1"/>
    <property type="molecule type" value="Genomic_DNA"/>
</dbReference>
<dbReference type="GO" id="GO:0000160">
    <property type="term" value="P:phosphorelay signal transduction system"/>
    <property type="evidence" value="ECO:0007669"/>
    <property type="project" value="InterPro"/>
</dbReference>
<gene>
    <name evidence="6" type="ORF">CI088_01580</name>
</gene>
<keyword evidence="7" id="KW-1185">Reference proteome</keyword>
<dbReference type="Proteomes" id="UP000249828">
    <property type="component" value="Unassembled WGS sequence"/>
</dbReference>
<name>A0A2W4BVR2_9ENTE</name>
<dbReference type="AlphaFoldDB" id="A0A2W4BVR2"/>
<reference evidence="6 7" key="1">
    <citation type="submission" date="2017-11" db="EMBL/GenBank/DDBJ databases">
        <title>Draft genome sequence of Enterococcus plantarum TRW2 strain isolated from lettuce.</title>
        <authorList>
            <person name="Kim E.B."/>
            <person name="Marco M.L."/>
            <person name="Williams T.R."/>
            <person name="You I.H."/>
        </authorList>
    </citation>
    <scope>NUCLEOTIDE SEQUENCE [LARGE SCALE GENOMIC DNA]</scope>
    <source>
        <strain evidence="6 7">TRW2</strain>
    </source>
</reference>
<dbReference type="InterPro" id="IPR036388">
    <property type="entry name" value="WH-like_DNA-bd_sf"/>
</dbReference>
<sequence>MLTLGIHSTQERIFEQVVHYFRTEPYQISKVETKEQLISIDGLLLSIETKEDFTKVVEWLLACQNIPTVFVWVFSAISLDFEEDILLELGVNNIIMTEKRVPLLLKIIKNTFQRLRQTDVVKRDLISSPLLNEKNQSILVNEEEQSLTRKEFQLLQLLYENRDTTVSYKQLIKQIWPSEDQTGTYRLSNIVFHIRKKIKENDVFMIKTVRSKGYMFVMK</sequence>
<dbReference type="GO" id="GO:0006355">
    <property type="term" value="P:regulation of DNA-templated transcription"/>
    <property type="evidence" value="ECO:0007669"/>
    <property type="project" value="InterPro"/>
</dbReference>
<organism evidence="6 7">
    <name type="scientific">Enterococcus plantarum</name>
    <dbReference type="NCBI Taxonomy" id="1077675"/>
    <lineage>
        <taxon>Bacteria</taxon>
        <taxon>Bacillati</taxon>
        <taxon>Bacillota</taxon>
        <taxon>Bacilli</taxon>
        <taxon>Lactobacillales</taxon>
        <taxon>Enterococcaceae</taxon>
        <taxon>Enterococcus</taxon>
    </lineage>
</organism>
<feature type="domain" description="OmpR/PhoB-type" evidence="5">
    <location>
        <begin position="118"/>
        <end position="218"/>
    </location>
</feature>
<keyword evidence="3" id="KW-0804">Transcription</keyword>
<dbReference type="SUPFAM" id="SSF46894">
    <property type="entry name" value="C-terminal effector domain of the bipartite response regulators"/>
    <property type="match status" value="1"/>
</dbReference>
<dbReference type="PROSITE" id="PS51755">
    <property type="entry name" value="OMPR_PHOB"/>
    <property type="match status" value="1"/>
</dbReference>
<evidence type="ECO:0000256" key="3">
    <source>
        <dbReference type="ARBA" id="ARBA00023163"/>
    </source>
</evidence>
<dbReference type="RefSeq" id="WP_111246968.1">
    <property type="nucleotide sequence ID" value="NZ_PIEU01000003.1"/>
</dbReference>
<evidence type="ECO:0000256" key="4">
    <source>
        <dbReference type="PROSITE-ProRule" id="PRU01091"/>
    </source>
</evidence>
<dbReference type="Gene3D" id="1.10.10.10">
    <property type="entry name" value="Winged helix-like DNA-binding domain superfamily/Winged helix DNA-binding domain"/>
    <property type="match status" value="1"/>
</dbReference>
<feature type="DNA-binding region" description="OmpR/PhoB-type" evidence="4">
    <location>
        <begin position="118"/>
        <end position="218"/>
    </location>
</feature>
<keyword evidence="2 4" id="KW-0238">DNA-binding</keyword>
<dbReference type="InterPro" id="IPR016032">
    <property type="entry name" value="Sig_transdc_resp-reg_C-effctor"/>
</dbReference>
<protein>
    <recommendedName>
        <fullName evidence="5">OmpR/PhoB-type domain-containing protein</fullName>
    </recommendedName>
</protein>
<dbReference type="SMART" id="SM00862">
    <property type="entry name" value="Trans_reg_C"/>
    <property type="match status" value="1"/>
</dbReference>
<proteinExistence type="predicted"/>
<evidence type="ECO:0000313" key="6">
    <source>
        <dbReference type="EMBL" id="PZL77519.1"/>
    </source>
</evidence>
<keyword evidence="1" id="KW-0805">Transcription regulation</keyword>
<dbReference type="InterPro" id="IPR001867">
    <property type="entry name" value="OmpR/PhoB-type_DNA-bd"/>
</dbReference>
<dbReference type="Pfam" id="PF00486">
    <property type="entry name" value="Trans_reg_C"/>
    <property type="match status" value="1"/>
</dbReference>
<evidence type="ECO:0000259" key="5">
    <source>
        <dbReference type="PROSITE" id="PS51755"/>
    </source>
</evidence>
<evidence type="ECO:0000256" key="1">
    <source>
        <dbReference type="ARBA" id="ARBA00023015"/>
    </source>
</evidence>
<accession>A0A2W4BVR2</accession>
<evidence type="ECO:0000313" key="7">
    <source>
        <dbReference type="Proteomes" id="UP000249828"/>
    </source>
</evidence>
<evidence type="ECO:0000256" key="2">
    <source>
        <dbReference type="ARBA" id="ARBA00023125"/>
    </source>
</evidence>
<dbReference type="CDD" id="cd00383">
    <property type="entry name" value="trans_reg_C"/>
    <property type="match status" value="1"/>
</dbReference>
<dbReference type="GO" id="GO:0003677">
    <property type="term" value="F:DNA binding"/>
    <property type="evidence" value="ECO:0007669"/>
    <property type="project" value="UniProtKB-UniRule"/>
</dbReference>
<comment type="caution">
    <text evidence="6">The sequence shown here is derived from an EMBL/GenBank/DDBJ whole genome shotgun (WGS) entry which is preliminary data.</text>
</comment>